<proteinExistence type="predicted"/>
<feature type="chain" id="PRO_5020224053" description="Secreted protein" evidence="1">
    <location>
        <begin position="26"/>
        <end position="83"/>
    </location>
</feature>
<evidence type="ECO:0000313" key="3">
    <source>
        <dbReference type="Proteomes" id="UP000294911"/>
    </source>
</evidence>
<reference evidence="2 3" key="1">
    <citation type="submission" date="2019-03" db="EMBL/GenBank/DDBJ databases">
        <title>Genomic Encyclopedia of Type Strains, Phase IV (KMG-IV): sequencing the most valuable type-strain genomes for metagenomic binning, comparative biology and taxonomic classification.</title>
        <authorList>
            <person name="Goeker M."/>
        </authorList>
    </citation>
    <scope>NUCLEOTIDE SEQUENCE [LARGE SCALE GENOMIC DNA]</scope>
    <source>
        <strain evidence="2 3">DSM 45765</strain>
    </source>
</reference>
<gene>
    <name evidence="2" type="ORF">EV191_101240</name>
</gene>
<accession>A0A4R2R3K8</accession>
<keyword evidence="3" id="KW-1185">Reference proteome</keyword>
<dbReference type="RefSeq" id="WP_132874921.1">
    <property type="nucleotide sequence ID" value="NZ_SLXQ01000001.1"/>
</dbReference>
<dbReference type="Proteomes" id="UP000294911">
    <property type="component" value="Unassembled WGS sequence"/>
</dbReference>
<comment type="caution">
    <text evidence="2">The sequence shown here is derived from an EMBL/GenBank/DDBJ whole genome shotgun (WGS) entry which is preliminary data.</text>
</comment>
<sequence>MLKKAGFVVATAAASLLIVGGTASAASAEEPATPRADNEITFADAYYGFMESGGALGYGAAGLVANAYTGIALTPSLVAGSLS</sequence>
<evidence type="ECO:0000256" key="1">
    <source>
        <dbReference type="SAM" id="SignalP"/>
    </source>
</evidence>
<organism evidence="2 3">
    <name type="scientific">Tamaricihabitans halophyticus</name>
    <dbReference type="NCBI Taxonomy" id="1262583"/>
    <lineage>
        <taxon>Bacteria</taxon>
        <taxon>Bacillati</taxon>
        <taxon>Actinomycetota</taxon>
        <taxon>Actinomycetes</taxon>
        <taxon>Pseudonocardiales</taxon>
        <taxon>Pseudonocardiaceae</taxon>
        <taxon>Tamaricihabitans</taxon>
    </lineage>
</organism>
<dbReference type="AlphaFoldDB" id="A0A4R2R3K8"/>
<feature type="signal peptide" evidence="1">
    <location>
        <begin position="1"/>
        <end position="25"/>
    </location>
</feature>
<protein>
    <recommendedName>
        <fullName evidence="4">Secreted protein</fullName>
    </recommendedName>
</protein>
<keyword evidence="1" id="KW-0732">Signal</keyword>
<evidence type="ECO:0008006" key="4">
    <source>
        <dbReference type="Google" id="ProtNLM"/>
    </source>
</evidence>
<dbReference type="EMBL" id="SLXQ01000001">
    <property type="protein sequence ID" value="TCP56299.1"/>
    <property type="molecule type" value="Genomic_DNA"/>
</dbReference>
<name>A0A4R2R3K8_9PSEU</name>
<evidence type="ECO:0000313" key="2">
    <source>
        <dbReference type="EMBL" id="TCP56299.1"/>
    </source>
</evidence>